<evidence type="ECO:0000256" key="4">
    <source>
        <dbReference type="ARBA" id="ARBA00022729"/>
    </source>
</evidence>
<keyword evidence="4 7" id="KW-0732">Signal</keyword>
<dbReference type="InterPro" id="IPR050492">
    <property type="entry name" value="Bact_metal-bind_prot9"/>
</dbReference>
<organism evidence="8 9">
    <name type="scientific">Marichromatium gracile</name>
    <name type="common">Chromatium gracile</name>
    <dbReference type="NCBI Taxonomy" id="1048"/>
    <lineage>
        <taxon>Bacteria</taxon>
        <taxon>Pseudomonadati</taxon>
        <taxon>Pseudomonadota</taxon>
        <taxon>Gammaproteobacteria</taxon>
        <taxon>Chromatiales</taxon>
        <taxon>Chromatiaceae</taxon>
        <taxon>Marichromatium</taxon>
    </lineage>
</organism>
<dbReference type="Proteomes" id="UP000295247">
    <property type="component" value="Unassembled WGS sequence"/>
</dbReference>
<dbReference type="GO" id="GO:0006829">
    <property type="term" value="P:zinc ion transport"/>
    <property type="evidence" value="ECO:0007669"/>
    <property type="project" value="UniProtKB-KW"/>
</dbReference>
<evidence type="ECO:0000313" key="8">
    <source>
        <dbReference type="EMBL" id="TCW35519.1"/>
    </source>
</evidence>
<name>A0A4R4AAC3_MARGR</name>
<dbReference type="SUPFAM" id="SSF53807">
    <property type="entry name" value="Helical backbone' metal receptor"/>
    <property type="match status" value="1"/>
</dbReference>
<dbReference type="Pfam" id="PF01297">
    <property type="entry name" value="ZnuA"/>
    <property type="match status" value="1"/>
</dbReference>
<evidence type="ECO:0000256" key="1">
    <source>
        <dbReference type="ARBA" id="ARBA00011028"/>
    </source>
</evidence>
<proteinExistence type="inferred from homology"/>
<dbReference type="EMBL" id="SMDC01000006">
    <property type="protein sequence ID" value="TCW35519.1"/>
    <property type="molecule type" value="Genomic_DNA"/>
</dbReference>
<accession>A0A4R4AAC3</accession>
<evidence type="ECO:0000256" key="5">
    <source>
        <dbReference type="ARBA" id="ARBA00022906"/>
    </source>
</evidence>
<keyword evidence="3 6" id="KW-0813">Transport</keyword>
<dbReference type="Gene3D" id="3.40.50.1980">
    <property type="entry name" value="Nitrogenase molybdenum iron protein domain"/>
    <property type="match status" value="2"/>
</dbReference>
<dbReference type="PRINTS" id="PR00691">
    <property type="entry name" value="ADHESINB"/>
</dbReference>
<dbReference type="InterPro" id="IPR006129">
    <property type="entry name" value="AdhesinB"/>
</dbReference>
<dbReference type="PRINTS" id="PR00690">
    <property type="entry name" value="ADHESNFAMILY"/>
</dbReference>
<dbReference type="GO" id="GO:0046872">
    <property type="term" value="F:metal ion binding"/>
    <property type="evidence" value="ECO:0007669"/>
    <property type="project" value="InterPro"/>
</dbReference>
<dbReference type="PANTHER" id="PTHR42953:SF3">
    <property type="entry name" value="HIGH-AFFINITY ZINC UPTAKE SYSTEM PROTEIN ZNUA"/>
    <property type="match status" value="1"/>
</dbReference>
<evidence type="ECO:0000256" key="6">
    <source>
        <dbReference type="RuleBase" id="RU003512"/>
    </source>
</evidence>
<dbReference type="GO" id="GO:0007155">
    <property type="term" value="P:cell adhesion"/>
    <property type="evidence" value="ECO:0007669"/>
    <property type="project" value="InterPro"/>
</dbReference>
<keyword evidence="5" id="KW-0864">Zinc transport</keyword>
<dbReference type="PANTHER" id="PTHR42953">
    <property type="entry name" value="HIGH-AFFINITY ZINC UPTAKE SYSTEM PROTEIN ZNUA-RELATED"/>
    <property type="match status" value="1"/>
</dbReference>
<protein>
    <recommendedName>
        <fullName evidence="2">High-affinity zinc uptake system protein ZnuA</fullName>
    </recommendedName>
</protein>
<gene>
    <name evidence="8" type="ORF">EDC29_10682</name>
</gene>
<comment type="similarity">
    <text evidence="1 6">Belongs to the bacterial solute-binding protein 9 family.</text>
</comment>
<dbReference type="RefSeq" id="WP_132229753.1">
    <property type="nucleotide sequence ID" value="NZ_NRRH01000043.1"/>
</dbReference>
<keyword evidence="5" id="KW-0862">Zinc</keyword>
<reference evidence="8 9" key="1">
    <citation type="submission" date="2019-03" db="EMBL/GenBank/DDBJ databases">
        <title>Genomic Encyclopedia of Type Strains, Phase IV (KMG-IV): sequencing the most valuable type-strain genomes for metagenomic binning, comparative biology and taxonomic classification.</title>
        <authorList>
            <person name="Goeker M."/>
        </authorList>
    </citation>
    <scope>NUCLEOTIDE SEQUENCE [LARGE SCALE GENOMIC DNA]</scope>
    <source>
        <strain evidence="8 9">DSM 203</strain>
    </source>
</reference>
<comment type="caution">
    <text evidence="8">The sequence shown here is derived from an EMBL/GenBank/DDBJ whole genome shotgun (WGS) entry which is preliminary data.</text>
</comment>
<dbReference type="InterPro" id="IPR006128">
    <property type="entry name" value="Lipoprotein_PsaA-like"/>
</dbReference>
<dbReference type="InterPro" id="IPR006127">
    <property type="entry name" value="ZnuA-like"/>
</dbReference>
<dbReference type="AlphaFoldDB" id="A0A4R4AAC3"/>
<feature type="signal peptide" evidence="7">
    <location>
        <begin position="1"/>
        <end position="21"/>
    </location>
</feature>
<sequence>MSLITRLLCPVLLAASLPAVAAEPEPLEVFVSLAPQQTFVEAIGGDRVEVHALVAPGESPHLFEPRPRQIAALAEADLFVRIGASFEEGWLARLRAANPELPILDAREGIELRQLATDHDAHHDHDHGHDHHHGEIDTHIWTSPPLVRVMAGHLRDTLGALDPAHAEYFAANHDRFVAELDALDAELRERLAGLAHRRFMVYHPAWGYFAATYGLEQVAIERAGKEPGARALTALIEQARREDVRLILVQPQLDPRAAERVAEAIDGRVEVLDPLSPEYFATLRRLAALLTAEEAR</sequence>
<keyword evidence="5" id="KW-0406">Ion transport</keyword>
<evidence type="ECO:0000313" key="9">
    <source>
        <dbReference type="Proteomes" id="UP000295247"/>
    </source>
</evidence>
<evidence type="ECO:0000256" key="3">
    <source>
        <dbReference type="ARBA" id="ARBA00022448"/>
    </source>
</evidence>
<evidence type="ECO:0000256" key="2">
    <source>
        <dbReference type="ARBA" id="ARBA00015915"/>
    </source>
</evidence>
<evidence type="ECO:0000256" key="7">
    <source>
        <dbReference type="SAM" id="SignalP"/>
    </source>
</evidence>
<feature type="chain" id="PRO_5020425669" description="High-affinity zinc uptake system protein ZnuA" evidence="7">
    <location>
        <begin position="22"/>
        <end position="296"/>
    </location>
</feature>